<evidence type="ECO:0000313" key="12">
    <source>
        <dbReference type="Proteomes" id="UP001374535"/>
    </source>
</evidence>
<keyword evidence="5" id="KW-0804">Transcription</keyword>
<evidence type="ECO:0000256" key="7">
    <source>
        <dbReference type="SAM" id="MobiDB-lite"/>
    </source>
</evidence>
<keyword evidence="8" id="KW-0812">Transmembrane</keyword>
<proteinExistence type="predicted"/>
<dbReference type="PANTHER" id="PTHR46621">
    <property type="entry name" value="SNRNA-ACTIVATING PROTEIN COMPLEX SUBUNIT 4"/>
    <property type="match status" value="1"/>
</dbReference>
<evidence type="ECO:0000256" key="2">
    <source>
        <dbReference type="ARBA" id="ARBA00022737"/>
    </source>
</evidence>
<keyword evidence="2" id="KW-0677">Repeat</keyword>
<protein>
    <submittedName>
        <fullName evidence="11">Uncharacterized protein</fullName>
    </submittedName>
</protein>
<dbReference type="CDD" id="cd00167">
    <property type="entry name" value="SANT"/>
    <property type="match status" value="1"/>
</dbReference>
<keyword evidence="3" id="KW-0805">Transcription regulation</keyword>
<dbReference type="InterPro" id="IPR051575">
    <property type="entry name" value="Myb-like_DNA-bd"/>
</dbReference>
<dbReference type="Pfam" id="PF00249">
    <property type="entry name" value="Myb_DNA-binding"/>
    <property type="match status" value="1"/>
</dbReference>
<keyword evidence="4" id="KW-0238">DNA-binding</keyword>
<reference evidence="11 12" key="1">
    <citation type="journal article" date="2023" name="Life. Sci Alliance">
        <title>Evolutionary insights into 3D genome organization and epigenetic landscape of Vigna mungo.</title>
        <authorList>
            <person name="Junaid A."/>
            <person name="Singh B."/>
            <person name="Bhatia S."/>
        </authorList>
    </citation>
    <scope>NUCLEOTIDE SEQUENCE [LARGE SCALE GENOMIC DNA]</scope>
    <source>
        <strain evidence="11">Urdbean</strain>
    </source>
</reference>
<evidence type="ECO:0000256" key="5">
    <source>
        <dbReference type="ARBA" id="ARBA00023163"/>
    </source>
</evidence>
<dbReference type="GO" id="GO:0042795">
    <property type="term" value="P:snRNA transcription by RNA polymerase II"/>
    <property type="evidence" value="ECO:0007669"/>
    <property type="project" value="TreeGrafter"/>
</dbReference>
<evidence type="ECO:0000256" key="1">
    <source>
        <dbReference type="ARBA" id="ARBA00004123"/>
    </source>
</evidence>
<organism evidence="11 12">
    <name type="scientific">Vigna mungo</name>
    <name type="common">Black gram</name>
    <name type="synonym">Phaseolus mungo</name>
    <dbReference type="NCBI Taxonomy" id="3915"/>
    <lineage>
        <taxon>Eukaryota</taxon>
        <taxon>Viridiplantae</taxon>
        <taxon>Streptophyta</taxon>
        <taxon>Embryophyta</taxon>
        <taxon>Tracheophyta</taxon>
        <taxon>Spermatophyta</taxon>
        <taxon>Magnoliopsida</taxon>
        <taxon>eudicotyledons</taxon>
        <taxon>Gunneridae</taxon>
        <taxon>Pentapetalae</taxon>
        <taxon>rosids</taxon>
        <taxon>fabids</taxon>
        <taxon>Fabales</taxon>
        <taxon>Fabaceae</taxon>
        <taxon>Papilionoideae</taxon>
        <taxon>50 kb inversion clade</taxon>
        <taxon>NPAAA clade</taxon>
        <taxon>indigoferoid/millettioid clade</taxon>
        <taxon>Phaseoleae</taxon>
        <taxon>Vigna</taxon>
    </lineage>
</organism>
<dbReference type="GO" id="GO:0005634">
    <property type="term" value="C:nucleus"/>
    <property type="evidence" value="ECO:0007669"/>
    <property type="project" value="UniProtKB-SubCell"/>
</dbReference>
<keyword evidence="12" id="KW-1185">Reference proteome</keyword>
<dbReference type="Proteomes" id="UP001374535">
    <property type="component" value="Chromosome 11"/>
</dbReference>
<dbReference type="FunFam" id="1.10.10.60:FF:000010">
    <property type="entry name" value="Transcriptional activator Myb isoform A"/>
    <property type="match status" value="1"/>
</dbReference>
<dbReference type="SMART" id="SM00717">
    <property type="entry name" value="SANT"/>
    <property type="match status" value="1"/>
</dbReference>
<dbReference type="SUPFAM" id="SSF46689">
    <property type="entry name" value="Homeodomain-like"/>
    <property type="match status" value="1"/>
</dbReference>
<dbReference type="PROSITE" id="PS50090">
    <property type="entry name" value="MYB_LIKE"/>
    <property type="match status" value="1"/>
</dbReference>
<dbReference type="GO" id="GO:0042796">
    <property type="term" value="P:snRNA transcription by RNA polymerase III"/>
    <property type="evidence" value="ECO:0007669"/>
    <property type="project" value="TreeGrafter"/>
</dbReference>
<keyword evidence="6" id="KW-0539">Nucleus</keyword>
<dbReference type="GO" id="GO:0019185">
    <property type="term" value="C:snRNA-activating protein complex"/>
    <property type="evidence" value="ECO:0007669"/>
    <property type="project" value="TreeGrafter"/>
</dbReference>
<dbReference type="InterPro" id="IPR017930">
    <property type="entry name" value="Myb_dom"/>
</dbReference>
<feature type="transmembrane region" description="Helical" evidence="8">
    <location>
        <begin position="87"/>
        <end position="108"/>
    </location>
</feature>
<evidence type="ECO:0000259" key="9">
    <source>
        <dbReference type="PROSITE" id="PS50090"/>
    </source>
</evidence>
<evidence type="ECO:0000313" key="11">
    <source>
        <dbReference type="EMBL" id="WVY90434.1"/>
    </source>
</evidence>
<dbReference type="GO" id="GO:0000978">
    <property type="term" value="F:RNA polymerase II cis-regulatory region sequence-specific DNA binding"/>
    <property type="evidence" value="ECO:0007669"/>
    <property type="project" value="TreeGrafter"/>
</dbReference>
<dbReference type="InterPro" id="IPR009057">
    <property type="entry name" value="Homeodomain-like_sf"/>
</dbReference>
<feature type="region of interest" description="Disordered" evidence="7">
    <location>
        <begin position="1"/>
        <end position="20"/>
    </location>
</feature>
<dbReference type="GO" id="GO:0001006">
    <property type="term" value="F:RNA polymerase III type 3 promoter sequence-specific DNA binding"/>
    <property type="evidence" value="ECO:0007669"/>
    <property type="project" value="TreeGrafter"/>
</dbReference>
<evidence type="ECO:0000256" key="8">
    <source>
        <dbReference type="SAM" id="Phobius"/>
    </source>
</evidence>
<feature type="compositionally biased region" description="Polar residues" evidence="7">
    <location>
        <begin position="1"/>
        <end position="11"/>
    </location>
</feature>
<dbReference type="Gene3D" id="1.10.10.60">
    <property type="entry name" value="Homeodomain-like"/>
    <property type="match status" value="1"/>
</dbReference>
<evidence type="ECO:0000256" key="4">
    <source>
        <dbReference type="ARBA" id="ARBA00023125"/>
    </source>
</evidence>
<keyword evidence="8" id="KW-1133">Transmembrane helix</keyword>
<evidence type="ECO:0000256" key="3">
    <source>
        <dbReference type="ARBA" id="ARBA00023015"/>
    </source>
</evidence>
<evidence type="ECO:0000259" key="10">
    <source>
        <dbReference type="PROSITE" id="PS51294"/>
    </source>
</evidence>
<dbReference type="EMBL" id="CP144690">
    <property type="protein sequence ID" value="WVY90434.1"/>
    <property type="molecule type" value="Genomic_DNA"/>
</dbReference>
<sequence>MDSDRSVSAPSHGQVDGTQRVKALHGTDVQCLHRWQKVLNPELVKGPWSKEEDDIIIELVNKNGAKKWSSLARHLPGRIGKQCRERYGYWIVAIFPIELHLTSMLGMYGHHNQLWANGLQNI</sequence>
<dbReference type="PANTHER" id="PTHR46621:SF1">
    <property type="entry name" value="SNRNA-ACTIVATING PROTEIN COMPLEX SUBUNIT 4"/>
    <property type="match status" value="1"/>
</dbReference>
<keyword evidence="8" id="KW-0472">Membrane</keyword>
<feature type="domain" description="Myb-like" evidence="9">
    <location>
        <begin position="40"/>
        <end position="91"/>
    </location>
</feature>
<comment type="subcellular location">
    <subcellularLocation>
        <location evidence="1">Nucleus</location>
    </subcellularLocation>
</comment>
<gene>
    <name evidence="11" type="ORF">V8G54_035948</name>
</gene>
<accession>A0AAQ3MHJ5</accession>
<dbReference type="AlphaFoldDB" id="A0AAQ3MHJ5"/>
<dbReference type="InterPro" id="IPR001005">
    <property type="entry name" value="SANT/Myb"/>
</dbReference>
<feature type="domain" description="HTH myb-type" evidence="10">
    <location>
        <begin position="40"/>
        <end position="98"/>
    </location>
</feature>
<evidence type="ECO:0000256" key="6">
    <source>
        <dbReference type="ARBA" id="ARBA00023242"/>
    </source>
</evidence>
<dbReference type="PROSITE" id="PS51294">
    <property type="entry name" value="HTH_MYB"/>
    <property type="match status" value="1"/>
</dbReference>
<name>A0AAQ3MHJ5_VIGMU</name>